<dbReference type="PANTHER" id="PTHR22990">
    <property type="entry name" value="F-BOX ONLY PROTEIN"/>
    <property type="match status" value="1"/>
</dbReference>
<dbReference type="SMART" id="SM00722">
    <property type="entry name" value="CASH"/>
    <property type="match status" value="2"/>
</dbReference>
<dbReference type="SMART" id="SM00710">
    <property type="entry name" value="PbH1"/>
    <property type="match status" value="9"/>
</dbReference>
<dbReference type="RefSeq" id="WP_240567765.1">
    <property type="nucleotide sequence ID" value="NZ_JAKVPY010000007.1"/>
</dbReference>
<name>A0ABS9RT50_9GAMM</name>
<feature type="domain" description="Carbohydrate-binding/sugar hydrolysis" evidence="2">
    <location>
        <begin position="45"/>
        <end position="193"/>
    </location>
</feature>
<dbReference type="InterPro" id="IPR012334">
    <property type="entry name" value="Pectin_lyas_fold"/>
</dbReference>
<evidence type="ECO:0000256" key="1">
    <source>
        <dbReference type="ARBA" id="ARBA00022737"/>
    </source>
</evidence>
<dbReference type="InterPro" id="IPR051550">
    <property type="entry name" value="SCF-Subunits/Alg-Epimerases"/>
</dbReference>
<dbReference type="InterPro" id="IPR011050">
    <property type="entry name" value="Pectin_lyase_fold/virulence"/>
</dbReference>
<organism evidence="3 4">
    <name type="scientific">Halomonas flagellata</name>
    <dbReference type="NCBI Taxonomy" id="2920385"/>
    <lineage>
        <taxon>Bacteria</taxon>
        <taxon>Pseudomonadati</taxon>
        <taxon>Pseudomonadota</taxon>
        <taxon>Gammaproteobacteria</taxon>
        <taxon>Oceanospirillales</taxon>
        <taxon>Halomonadaceae</taxon>
        <taxon>Halomonas</taxon>
    </lineage>
</organism>
<protein>
    <submittedName>
        <fullName evidence="3">Nitrous oxide reductase family maturation protein NosD</fullName>
    </submittedName>
</protein>
<keyword evidence="1" id="KW-0677">Repeat</keyword>
<feature type="domain" description="Carbohydrate-binding/sugar hydrolysis" evidence="2">
    <location>
        <begin position="199"/>
        <end position="375"/>
    </location>
</feature>
<comment type="caution">
    <text evidence="3">The sequence shown here is derived from an EMBL/GenBank/DDBJ whole genome shotgun (WGS) entry which is preliminary data.</text>
</comment>
<dbReference type="InterPro" id="IPR026464">
    <property type="entry name" value="NosD_copper_fam"/>
</dbReference>
<evidence type="ECO:0000313" key="3">
    <source>
        <dbReference type="EMBL" id="MCH4563005.1"/>
    </source>
</evidence>
<dbReference type="InterPro" id="IPR006626">
    <property type="entry name" value="PbH1"/>
</dbReference>
<dbReference type="EMBL" id="JAKVPY010000007">
    <property type="protein sequence ID" value="MCH4563005.1"/>
    <property type="molecule type" value="Genomic_DNA"/>
</dbReference>
<evidence type="ECO:0000313" key="4">
    <source>
        <dbReference type="Proteomes" id="UP001202117"/>
    </source>
</evidence>
<dbReference type="SUPFAM" id="SSF51126">
    <property type="entry name" value="Pectin lyase-like"/>
    <property type="match status" value="1"/>
</dbReference>
<proteinExistence type="predicted"/>
<evidence type="ECO:0000259" key="2">
    <source>
        <dbReference type="SMART" id="SM00722"/>
    </source>
</evidence>
<dbReference type="NCBIfam" id="TIGR04247">
    <property type="entry name" value="NosD_copper_fam"/>
    <property type="match status" value="1"/>
</dbReference>
<dbReference type="Gene3D" id="2.160.20.10">
    <property type="entry name" value="Single-stranded right-handed beta-helix, Pectin lyase-like"/>
    <property type="match status" value="2"/>
</dbReference>
<accession>A0ABS9RT50</accession>
<keyword evidence="4" id="KW-1185">Reference proteome</keyword>
<sequence length="437" mass="48139">MTRRPILGVLTLILAAWLLWPPGALLAANWTASPGDSLQALVERAADGDRLRLSAGHYDGPVVIDRPLHLEGTPGATIDGGAQGHAVTLAAPDILMEGLRIENWGDDLTAMDAGIFVDRSATGSVIRDNDLQGPGFGIRLDAVRGVRVLDNRIRGDAGRRSQDRGNGIHLFNVEEVLVAGNDIRRTRDGIYIDTSRHSILRGNRLEELRYGVHYMYAFDNRLEGNVTRNTRTGYALMQSKRLTVLDNRSVNDENYGILMNNITDSRLRGNRVEGIRQPLDAAGQGLVSGGEGKAIFIYNSQFNHFEANRFTDSDIGIHLTAGSEDNVLVGNAFVANRQQVMYVATRPQEWSADGRGNYWSDYLGWDLAGDGIGDTAFEPNDAVDRLLWRYPAARLLMSSPAVVALRWVQRQFPIFRAQGVRDSAPLMRDPDLGGLRP</sequence>
<dbReference type="Pfam" id="PF05048">
    <property type="entry name" value="NosD"/>
    <property type="match status" value="1"/>
</dbReference>
<dbReference type="InterPro" id="IPR007742">
    <property type="entry name" value="NosD_dom"/>
</dbReference>
<gene>
    <name evidence="3" type="ORF">MKP05_07660</name>
</gene>
<dbReference type="InterPro" id="IPR006633">
    <property type="entry name" value="Carb-bd_sugar_hydrolysis-dom"/>
</dbReference>
<reference evidence="3 4" key="1">
    <citation type="submission" date="2022-02" db="EMBL/GenBank/DDBJ databases">
        <title>Halomonas fukangensis sp. nov., a halophilic bacterium isolated from a bulk soil of Kalidium foliatum at Fukang.</title>
        <authorList>
            <person name="Huang Y."/>
        </authorList>
    </citation>
    <scope>NUCLEOTIDE SEQUENCE [LARGE SCALE GENOMIC DNA]</scope>
    <source>
        <strain evidence="3 4">EGI 63088</strain>
    </source>
</reference>
<dbReference type="PANTHER" id="PTHR22990:SF15">
    <property type="entry name" value="F-BOX ONLY PROTEIN 10"/>
    <property type="match status" value="1"/>
</dbReference>
<dbReference type="Proteomes" id="UP001202117">
    <property type="component" value="Unassembled WGS sequence"/>
</dbReference>